<evidence type="ECO:0000313" key="2">
    <source>
        <dbReference type="EnsemblPlants" id="ONIVA07G16540.1"/>
    </source>
</evidence>
<name>A0A0E0I262_ORYNI</name>
<keyword evidence="1" id="KW-0812">Transmembrane</keyword>
<organism evidence="2">
    <name type="scientific">Oryza nivara</name>
    <name type="common">Indian wild rice</name>
    <name type="synonym">Oryza sativa f. spontanea</name>
    <dbReference type="NCBI Taxonomy" id="4536"/>
    <lineage>
        <taxon>Eukaryota</taxon>
        <taxon>Viridiplantae</taxon>
        <taxon>Streptophyta</taxon>
        <taxon>Embryophyta</taxon>
        <taxon>Tracheophyta</taxon>
        <taxon>Spermatophyta</taxon>
        <taxon>Magnoliopsida</taxon>
        <taxon>Liliopsida</taxon>
        <taxon>Poales</taxon>
        <taxon>Poaceae</taxon>
        <taxon>BOP clade</taxon>
        <taxon>Oryzoideae</taxon>
        <taxon>Oryzeae</taxon>
        <taxon>Oryzinae</taxon>
        <taxon>Oryza</taxon>
    </lineage>
</organism>
<evidence type="ECO:0000256" key="1">
    <source>
        <dbReference type="SAM" id="Phobius"/>
    </source>
</evidence>
<keyword evidence="1" id="KW-0472">Membrane</keyword>
<dbReference type="AlphaFoldDB" id="A0A0E0I262"/>
<proteinExistence type="predicted"/>
<sequence length="257" mass="25725">MTGVRRRRRCPVPALPSTDPALPWPDLVLPPAGVVWAAGSAAFPASSDDAAACQGEVGAGAPLLVRRRQPWREAVTVSGAIIGTVGNGGRPCGAARQSGAGLGGDSSEIPQIRANSVGSGRRLVVAAVTAAAAGDGDSCGGSGRHGVGAAPSCLLVDVLLVEADSFPFAGGGRRCSGSLRRRWLASVAAATVAVTVEAVATLVAGKEVVAGRKPSLDSFESRRTTAAWRSVTLSGGRSGVSLLLSLCVGDVGVWVVV</sequence>
<dbReference type="HOGENOM" id="CLU_1083309_0_0_1"/>
<feature type="transmembrane region" description="Helical" evidence="1">
    <location>
        <begin position="183"/>
        <end position="204"/>
    </location>
</feature>
<dbReference type="Proteomes" id="UP000006591">
    <property type="component" value="Chromosome 7"/>
</dbReference>
<dbReference type="Gramene" id="ONIVA07G16540.1">
    <property type="protein sequence ID" value="ONIVA07G16540.1"/>
    <property type="gene ID" value="ONIVA07G16540"/>
</dbReference>
<keyword evidence="1" id="KW-1133">Transmembrane helix</keyword>
<evidence type="ECO:0000313" key="3">
    <source>
        <dbReference type="Proteomes" id="UP000006591"/>
    </source>
</evidence>
<accession>A0A0E0I262</accession>
<dbReference type="EnsemblPlants" id="ONIVA07G16540.1">
    <property type="protein sequence ID" value="ONIVA07G16540.1"/>
    <property type="gene ID" value="ONIVA07G16540"/>
</dbReference>
<keyword evidence="3" id="KW-1185">Reference proteome</keyword>
<protein>
    <submittedName>
        <fullName evidence="2">Uncharacterized protein</fullName>
    </submittedName>
</protein>
<reference evidence="2" key="2">
    <citation type="submission" date="2018-04" db="EMBL/GenBank/DDBJ databases">
        <title>OnivRS2 (Oryza nivara Reference Sequence Version 2).</title>
        <authorList>
            <person name="Zhang J."/>
            <person name="Kudrna D."/>
            <person name="Lee S."/>
            <person name="Talag J."/>
            <person name="Rajasekar S."/>
            <person name="Welchert J."/>
            <person name="Hsing Y.-I."/>
            <person name="Wing R.A."/>
        </authorList>
    </citation>
    <scope>NUCLEOTIDE SEQUENCE [LARGE SCALE GENOMIC DNA]</scope>
    <source>
        <strain evidence="2">SL10</strain>
    </source>
</reference>
<reference evidence="2" key="1">
    <citation type="submission" date="2015-04" db="UniProtKB">
        <authorList>
            <consortium name="EnsemblPlants"/>
        </authorList>
    </citation>
    <scope>IDENTIFICATION</scope>
    <source>
        <strain evidence="2">SL10</strain>
    </source>
</reference>